<dbReference type="PANTHER" id="PTHR46972:SF1">
    <property type="entry name" value="FAD DEPENDENT OXIDOREDUCTASE DOMAIN-CONTAINING PROTEIN"/>
    <property type="match status" value="1"/>
</dbReference>
<keyword evidence="2 5" id="KW-0274">FAD</keyword>
<comment type="caution">
    <text evidence="7">The sequence shown here is derived from an EMBL/GenBank/DDBJ whole genome shotgun (WGS) entry which is preliminary data.</text>
</comment>
<organism evidence="7 8">
    <name type="scientific">Rugamonas aquatica</name>
    <dbReference type="NCBI Taxonomy" id="2743357"/>
    <lineage>
        <taxon>Bacteria</taxon>
        <taxon>Pseudomonadati</taxon>
        <taxon>Pseudomonadota</taxon>
        <taxon>Betaproteobacteria</taxon>
        <taxon>Burkholderiales</taxon>
        <taxon>Oxalobacteraceae</taxon>
        <taxon>Telluria group</taxon>
        <taxon>Rugamonas</taxon>
    </lineage>
</organism>
<dbReference type="InterPro" id="IPR036188">
    <property type="entry name" value="FAD/NAD-bd_sf"/>
</dbReference>
<dbReference type="PANTHER" id="PTHR46972">
    <property type="entry name" value="MONOOXYGENASE ASQM-RELATED"/>
    <property type="match status" value="1"/>
</dbReference>
<comment type="subcellular location">
    <subcellularLocation>
        <location evidence="5">Cytoplasm</location>
    </subcellularLocation>
</comment>
<dbReference type="InterPro" id="IPR002938">
    <property type="entry name" value="FAD-bd"/>
</dbReference>
<dbReference type="HAMAP" id="MF_00845">
    <property type="entry name" value="TetX_monooxygenase"/>
    <property type="match status" value="1"/>
</dbReference>
<comment type="catalytic activity">
    <reaction evidence="5">
        <text>a tetracycline + NADPH + O2 + H(+) = an 11a-hydroxytetracycline + NADP(+) + H2O</text>
        <dbReference type="Rhea" id="RHEA:61444"/>
        <dbReference type="ChEBI" id="CHEBI:15377"/>
        <dbReference type="ChEBI" id="CHEBI:15378"/>
        <dbReference type="ChEBI" id="CHEBI:15379"/>
        <dbReference type="ChEBI" id="CHEBI:57783"/>
        <dbReference type="ChEBI" id="CHEBI:58349"/>
        <dbReference type="ChEBI" id="CHEBI:144644"/>
        <dbReference type="ChEBI" id="CHEBI:144645"/>
    </reaction>
</comment>
<accession>A0A6A7N4K7</accession>
<dbReference type="SUPFAM" id="SSF51905">
    <property type="entry name" value="FAD/NAD(P)-binding domain"/>
    <property type="match status" value="1"/>
</dbReference>
<gene>
    <name evidence="7" type="ORF">GEV02_16780</name>
</gene>
<evidence type="ECO:0000256" key="5">
    <source>
        <dbReference type="HAMAP-Rule" id="MF_00845"/>
    </source>
</evidence>
<evidence type="ECO:0000313" key="7">
    <source>
        <dbReference type="EMBL" id="MQA39808.1"/>
    </source>
</evidence>
<dbReference type="InterPro" id="IPR043683">
    <property type="entry name" value="TetX_monooxygenase"/>
</dbReference>
<reference evidence="7 8" key="1">
    <citation type="submission" date="2019-10" db="EMBL/GenBank/DDBJ databases">
        <title>Two novel species isolated from a subtropical stream in China.</title>
        <authorList>
            <person name="Lu H."/>
        </authorList>
    </citation>
    <scope>NUCLEOTIDE SEQUENCE [LARGE SCALE GENOMIC DNA]</scope>
    <source>
        <strain evidence="7 8">FT29W</strain>
    </source>
</reference>
<keyword evidence="1 5" id="KW-0285">Flavoprotein</keyword>
<comment type="cofactor">
    <cofactor evidence="5">
        <name>FAD</name>
        <dbReference type="ChEBI" id="CHEBI:57692"/>
    </cofactor>
</comment>
<proteinExistence type="inferred from homology"/>
<sequence>MQTIAVVGAGLGGLVLARTLQQHGREVVVFERDASRGARKQGGLLDMHQESGQWALATAGLRDEFRKLIVPQGEDTRVMNKHGSLLWDEISDPAAMHRPEVERQALRDLLIDALKPDTIRWDSRLTGIEPGAIPQGGHLLRFADGTAFSADVVVGADGANSGVRPLLTDARPAYTGVSFVEIGIADAARRHPACAALVGSGSLFALDDNMGILAKHGGDGCIRIYAAFRVPLGGLSGRGLHLDGVSPSAARQAIAQQFAGWAPELIALIMASDDGHHVRPLDALPVGLRWPSRPGLTLLGDAAHLMSPFAGAGANMAMQDGVELALALVRESDADAAIAGYEREMFIRAEQAARQSAQGLDICIAENGAERTAQMFRGFPLAA</sequence>
<dbReference type="GO" id="GO:0071949">
    <property type="term" value="F:FAD binding"/>
    <property type="evidence" value="ECO:0007669"/>
    <property type="project" value="InterPro"/>
</dbReference>
<name>A0A6A7N4K7_9BURK</name>
<keyword evidence="3 5" id="KW-0560">Oxidoreductase</keyword>
<protein>
    <recommendedName>
        <fullName evidence="5">Flavin-dependent monooxygenase</fullName>
    </recommendedName>
    <alternativeName>
        <fullName evidence="5">TetX monooxygenase</fullName>
        <shortName evidence="5">TetX</shortName>
        <ecNumber evidence="5">1.14.13.-</ecNumber>
    </alternativeName>
</protein>
<evidence type="ECO:0000256" key="1">
    <source>
        <dbReference type="ARBA" id="ARBA00022630"/>
    </source>
</evidence>
<comment type="domain">
    <text evidence="5">Consists of an N-terminal FAD-binding domain with a Rossman fold and a C-terminal substrate-binding domain.</text>
</comment>
<keyword evidence="5" id="KW-0963">Cytoplasm</keyword>
<dbReference type="EMBL" id="WHUG01000006">
    <property type="protein sequence ID" value="MQA39808.1"/>
    <property type="molecule type" value="Genomic_DNA"/>
</dbReference>
<dbReference type="Pfam" id="PF01494">
    <property type="entry name" value="FAD_binding_3"/>
    <property type="match status" value="2"/>
</dbReference>
<keyword evidence="5" id="KW-0547">Nucleotide-binding</keyword>
<dbReference type="EC" id="1.14.13.-" evidence="5"/>
<evidence type="ECO:0000256" key="2">
    <source>
        <dbReference type="ARBA" id="ARBA00022827"/>
    </source>
</evidence>
<keyword evidence="5" id="KW-0521">NADP</keyword>
<dbReference type="GO" id="GO:0005737">
    <property type="term" value="C:cytoplasm"/>
    <property type="evidence" value="ECO:0007669"/>
    <property type="project" value="UniProtKB-SubCell"/>
</dbReference>
<feature type="domain" description="FAD-binding" evidence="6">
    <location>
        <begin position="3"/>
        <end position="172"/>
    </location>
</feature>
<feature type="binding site" evidence="5">
    <location>
        <position position="46"/>
    </location>
    <ligand>
        <name>FAD</name>
        <dbReference type="ChEBI" id="CHEBI:57692"/>
    </ligand>
</feature>
<evidence type="ECO:0000256" key="4">
    <source>
        <dbReference type="ARBA" id="ARBA00023033"/>
    </source>
</evidence>
<comment type="subunit">
    <text evidence="5">Monomer.</text>
</comment>
<dbReference type="GO" id="GO:0046677">
    <property type="term" value="P:response to antibiotic"/>
    <property type="evidence" value="ECO:0007669"/>
    <property type="project" value="InterPro"/>
</dbReference>
<keyword evidence="8" id="KW-1185">Reference proteome</keyword>
<feature type="binding site" evidence="5">
    <location>
        <position position="39"/>
    </location>
    <ligand>
        <name>NADPH</name>
        <dbReference type="ChEBI" id="CHEBI:57783"/>
    </ligand>
</feature>
<feature type="domain" description="FAD-binding" evidence="6">
    <location>
        <begin position="296"/>
        <end position="355"/>
    </location>
</feature>
<dbReference type="PRINTS" id="PR00420">
    <property type="entry name" value="RNGMNOXGNASE"/>
</dbReference>
<dbReference type="Proteomes" id="UP000440498">
    <property type="component" value="Unassembled WGS sequence"/>
</dbReference>
<feature type="binding site" evidence="5">
    <location>
        <position position="301"/>
    </location>
    <ligand>
        <name>FAD</name>
        <dbReference type="ChEBI" id="CHEBI:57692"/>
    </ligand>
</feature>
<dbReference type="GO" id="GO:0004497">
    <property type="term" value="F:monooxygenase activity"/>
    <property type="evidence" value="ECO:0007669"/>
    <property type="project" value="UniProtKB-UniRule"/>
</dbReference>
<feature type="binding site" evidence="5">
    <location>
        <position position="103"/>
    </location>
    <ligand>
        <name>FAD</name>
        <dbReference type="ChEBI" id="CHEBI:57692"/>
    </ligand>
</feature>
<keyword evidence="4 5" id="KW-0503">Monooxygenase</keyword>
<evidence type="ECO:0000256" key="3">
    <source>
        <dbReference type="ARBA" id="ARBA00023002"/>
    </source>
</evidence>
<dbReference type="RefSeq" id="WP_152839068.1">
    <property type="nucleotide sequence ID" value="NZ_WHUG01000006.1"/>
</dbReference>
<comment type="function">
    <text evidence="5">An FAD-requiring monooxygenase active on some tetracycline antibiotic derivatives, which leads to their inactivation. Hydroxylates carbon 11a of tetracycline and some analogs.</text>
</comment>
<dbReference type="Gene3D" id="3.50.50.60">
    <property type="entry name" value="FAD/NAD(P)-binding domain"/>
    <property type="match status" value="1"/>
</dbReference>
<comment type="similarity">
    <text evidence="5">Belongs to the aromatic-ring hydroxylase family. TetX subfamily.</text>
</comment>
<evidence type="ECO:0000313" key="8">
    <source>
        <dbReference type="Proteomes" id="UP000440498"/>
    </source>
</evidence>
<dbReference type="AlphaFoldDB" id="A0A6A7N4K7"/>
<evidence type="ECO:0000259" key="6">
    <source>
        <dbReference type="Pfam" id="PF01494"/>
    </source>
</evidence>